<dbReference type="PROSITE" id="PS50238">
    <property type="entry name" value="RHOGAP"/>
    <property type="match status" value="1"/>
</dbReference>
<name>A0A1Y3AVR6_EURMA</name>
<feature type="region of interest" description="Disordered" evidence="1">
    <location>
        <begin position="107"/>
        <end position="142"/>
    </location>
</feature>
<organism evidence="3 4">
    <name type="scientific">Euroglyphus maynei</name>
    <name type="common">Mayne's house dust mite</name>
    <dbReference type="NCBI Taxonomy" id="6958"/>
    <lineage>
        <taxon>Eukaryota</taxon>
        <taxon>Metazoa</taxon>
        <taxon>Ecdysozoa</taxon>
        <taxon>Arthropoda</taxon>
        <taxon>Chelicerata</taxon>
        <taxon>Arachnida</taxon>
        <taxon>Acari</taxon>
        <taxon>Acariformes</taxon>
        <taxon>Sarcoptiformes</taxon>
        <taxon>Astigmata</taxon>
        <taxon>Psoroptidia</taxon>
        <taxon>Analgoidea</taxon>
        <taxon>Pyroglyphidae</taxon>
        <taxon>Pyroglyphinae</taxon>
        <taxon>Euroglyphus</taxon>
    </lineage>
</organism>
<dbReference type="PANTHER" id="PTHR12659:SF7">
    <property type="entry name" value="CROSSVEINLESS C, ISOFORM C"/>
    <property type="match status" value="1"/>
</dbReference>
<dbReference type="Gene3D" id="1.10.555.10">
    <property type="entry name" value="Rho GTPase activation protein"/>
    <property type="match status" value="1"/>
</dbReference>
<proteinExistence type="predicted"/>
<dbReference type="GO" id="GO:0007165">
    <property type="term" value="P:signal transduction"/>
    <property type="evidence" value="ECO:0007669"/>
    <property type="project" value="InterPro"/>
</dbReference>
<feature type="domain" description="Rho-GAP" evidence="2">
    <location>
        <begin position="218"/>
        <end position="380"/>
    </location>
</feature>
<dbReference type="GO" id="GO:0030036">
    <property type="term" value="P:actin cytoskeleton organization"/>
    <property type="evidence" value="ECO:0007669"/>
    <property type="project" value="TreeGrafter"/>
</dbReference>
<dbReference type="Pfam" id="PF00620">
    <property type="entry name" value="RhoGAP"/>
    <property type="match status" value="1"/>
</dbReference>
<sequence length="380" mass="43623">MDTDDVYKQALENIKQIEDEILFMLDQTNLDDDNDSKRRLANANLNSYCDILLDKVNKEIVWTNNFEQENGHFTDRHPTTTNNKNSIEQQVLSTFQFEPIEQQRSLNGIVSNDPILPNGDGDDGPINNNNKPDDNDDQITNDDKLSWISNKKHPFINGSSSRSSSTNSTNELDKESNYRYSFYDNCNKLAVYLAHSSILDELNINTTNEMPANDFVQIQLQNGGRILPDYIENALIYLSKCGLDSVGIFRKSGVKSRINMLKEKILQNEEINFDTTCESVYDVADLVKTWLRDLRPHLLTNDLIDMFTVAMKSKDPFHPWHLDDCHRYLLFVILKFLSMVATHSSQNQMNAQNLAICFAPSICEGDNEKQINRAQKCLQY</sequence>
<gene>
    <name evidence="3" type="ORF">BLA29_005006</name>
</gene>
<accession>A0A1Y3AVR6</accession>
<dbReference type="AlphaFoldDB" id="A0A1Y3AVR6"/>
<feature type="non-terminal residue" evidence="3">
    <location>
        <position position="380"/>
    </location>
</feature>
<dbReference type="SUPFAM" id="SSF48350">
    <property type="entry name" value="GTPase activation domain, GAP"/>
    <property type="match status" value="1"/>
</dbReference>
<keyword evidence="4" id="KW-1185">Reference proteome</keyword>
<dbReference type="GO" id="GO:0005096">
    <property type="term" value="F:GTPase activator activity"/>
    <property type="evidence" value="ECO:0007669"/>
    <property type="project" value="TreeGrafter"/>
</dbReference>
<dbReference type="Proteomes" id="UP000194236">
    <property type="component" value="Unassembled WGS sequence"/>
</dbReference>
<evidence type="ECO:0000259" key="2">
    <source>
        <dbReference type="PROSITE" id="PS50238"/>
    </source>
</evidence>
<feature type="compositionally biased region" description="Low complexity" evidence="1">
    <location>
        <begin position="112"/>
        <end position="130"/>
    </location>
</feature>
<evidence type="ECO:0000256" key="1">
    <source>
        <dbReference type="SAM" id="MobiDB-lite"/>
    </source>
</evidence>
<dbReference type="EMBL" id="MUJZ01058011">
    <property type="protein sequence ID" value="OTF72087.1"/>
    <property type="molecule type" value="Genomic_DNA"/>
</dbReference>
<dbReference type="InterPro" id="IPR000198">
    <property type="entry name" value="RhoGAP_dom"/>
</dbReference>
<dbReference type="InterPro" id="IPR008936">
    <property type="entry name" value="Rho_GTPase_activation_prot"/>
</dbReference>
<dbReference type="PANTHER" id="PTHR12659">
    <property type="entry name" value="RHO-TYPE GTPASE ACTIVATING PROTEIN"/>
    <property type="match status" value="1"/>
</dbReference>
<protein>
    <recommendedName>
        <fullName evidence="2">Rho-GAP domain-containing protein</fullName>
    </recommendedName>
</protein>
<evidence type="ECO:0000313" key="3">
    <source>
        <dbReference type="EMBL" id="OTF72087.1"/>
    </source>
</evidence>
<dbReference type="SMART" id="SM00324">
    <property type="entry name" value="RhoGAP"/>
    <property type="match status" value="1"/>
</dbReference>
<comment type="caution">
    <text evidence="3">The sequence shown here is derived from an EMBL/GenBank/DDBJ whole genome shotgun (WGS) entry which is preliminary data.</text>
</comment>
<dbReference type="GO" id="GO:0035023">
    <property type="term" value="P:regulation of Rho protein signal transduction"/>
    <property type="evidence" value="ECO:0007669"/>
    <property type="project" value="TreeGrafter"/>
</dbReference>
<dbReference type="OrthoDB" id="10003330at2759"/>
<reference evidence="3 4" key="1">
    <citation type="submission" date="2017-03" db="EMBL/GenBank/DDBJ databases">
        <title>Genome Survey of Euroglyphus maynei.</title>
        <authorList>
            <person name="Arlian L.G."/>
            <person name="Morgan M.S."/>
            <person name="Rider S.D."/>
        </authorList>
    </citation>
    <scope>NUCLEOTIDE SEQUENCE [LARGE SCALE GENOMIC DNA]</scope>
    <source>
        <strain evidence="3">Arlian Lab</strain>
        <tissue evidence="3">Whole body</tissue>
    </source>
</reference>
<evidence type="ECO:0000313" key="4">
    <source>
        <dbReference type="Proteomes" id="UP000194236"/>
    </source>
</evidence>